<dbReference type="Pfam" id="PF10356">
    <property type="entry name" value="RRG7"/>
    <property type="match status" value="2"/>
</dbReference>
<protein>
    <recommendedName>
        <fullName evidence="5">Restriction endonuclease type IV Mrr domain-containing protein</fullName>
    </recommendedName>
</protein>
<dbReference type="InterPro" id="IPR018828">
    <property type="entry name" value="RRG7"/>
</dbReference>
<dbReference type="GO" id="GO:0003676">
    <property type="term" value="F:nucleic acid binding"/>
    <property type="evidence" value="ECO:0007669"/>
    <property type="project" value="InterPro"/>
</dbReference>
<evidence type="ECO:0000256" key="2">
    <source>
        <dbReference type="ARBA" id="ARBA00023128"/>
    </source>
</evidence>
<proteinExistence type="predicted"/>
<dbReference type="GO" id="GO:0005739">
    <property type="term" value="C:mitochondrion"/>
    <property type="evidence" value="ECO:0007669"/>
    <property type="project" value="UniProtKB-SubCell"/>
</dbReference>
<dbReference type="InterPro" id="IPR011856">
    <property type="entry name" value="tRNA_endonuc-like_dom_sf"/>
</dbReference>
<gene>
    <name evidence="3" type="ORF">Micbo1qcDRAFT_168694</name>
</gene>
<comment type="subcellular location">
    <subcellularLocation>
        <location evidence="1">Mitochondrion</location>
    </subcellularLocation>
</comment>
<evidence type="ECO:0000313" key="4">
    <source>
        <dbReference type="Proteomes" id="UP000070501"/>
    </source>
</evidence>
<accession>A0A136IMH0</accession>
<dbReference type="FunCoup" id="A0A136IMH0">
    <property type="interactions" value="32"/>
</dbReference>
<evidence type="ECO:0000256" key="1">
    <source>
        <dbReference type="ARBA" id="ARBA00004173"/>
    </source>
</evidence>
<dbReference type="PANTHER" id="PTHR28133:SF1">
    <property type="entry name" value="REQUIRED FOR RESPIRATORY GROWTH PROTEIN 7, MITOCHONDRIAL"/>
    <property type="match status" value="1"/>
</dbReference>
<dbReference type="Proteomes" id="UP000070501">
    <property type="component" value="Unassembled WGS sequence"/>
</dbReference>
<keyword evidence="4" id="KW-1185">Reference proteome</keyword>
<dbReference type="PANTHER" id="PTHR28133">
    <property type="entry name" value="REQUIRED FOR RESPIRATORY GROWTH PROTEIN 7, MITOCHONDRIAL"/>
    <property type="match status" value="1"/>
</dbReference>
<reference evidence="4" key="1">
    <citation type="submission" date="2016-02" db="EMBL/GenBank/DDBJ databases">
        <title>Draft genome sequence of Microdochium bolleyi, a fungal endophyte of beachgrass.</title>
        <authorList>
            <consortium name="DOE Joint Genome Institute"/>
            <person name="David A.S."/>
            <person name="May G."/>
            <person name="Haridas S."/>
            <person name="Lim J."/>
            <person name="Wang M."/>
            <person name="Labutti K."/>
            <person name="Lipzen A."/>
            <person name="Barry K."/>
            <person name="Grigoriev I.V."/>
        </authorList>
    </citation>
    <scope>NUCLEOTIDE SEQUENCE [LARGE SCALE GENOMIC DNA]</scope>
    <source>
        <strain evidence="4">J235TASD1</strain>
    </source>
</reference>
<dbReference type="InParanoid" id="A0A136IMH0"/>
<evidence type="ECO:0008006" key="5">
    <source>
        <dbReference type="Google" id="ProtNLM"/>
    </source>
</evidence>
<keyword evidence="2" id="KW-0496">Mitochondrion</keyword>
<name>A0A136IMH0_9PEZI</name>
<dbReference type="AlphaFoldDB" id="A0A136IMH0"/>
<evidence type="ECO:0000313" key="3">
    <source>
        <dbReference type="EMBL" id="KXJ86115.1"/>
    </source>
</evidence>
<dbReference type="Gene3D" id="3.40.1350.10">
    <property type="match status" value="1"/>
</dbReference>
<organism evidence="3 4">
    <name type="scientific">Microdochium bolleyi</name>
    <dbReference type="NCBI Taxonomy" id="196109"/>
    <lineage>
        <taxon>Eukaryota</taxon>
        <taxon>Fungi</taxon>
        <taxon>Dikarya</taxon>
        <taxon>Ascomycota</taxon>
        <taxon>Pezizomycotina</taxon>
        <taxon>Sordariomycetes</taxon>
        <taxon>Xylariomycetidae</taxon>
        <taxon>Xylariales</taxon>
        <taxon>Microdochiaceae</taxon>
        <taxon>Microdochium</taxon>
    </lineage>
</organism>
<dbReference type="OrthoDB" id="20734at2759"/>
<dbReference type="EMBL" id="KQ964270">
    <property type="protein sequence ID" value="KXJ86115.1"/>
    <property type="molecule type" value="Genomic_DNA"/>
</dbReference>
<sequence length="291" mass="31007">MTYTIQMSVSRLFGAVSVFRGISIFSTACLSRSLAQAAPRAAWFSSRSVESTTANQTSTPAQSKAQSRLIYPDPPSIAHNDLSSYTAYAFRTGLDPSSTTYTGTHYEYTVAASLGRLGFDLRRVGGRSDGGIDLLGTWAVPSVATPVDGHAPPPLRIILQCKAFGPKQSSKVGPQHVRELEGAFVAAPPGWRGGSTGKQGVVGVLVTQKPATKGVRDSLTRSRWPMAYMSCTKDGRVEQLLWNRQAEEQGLAGMGVAVQHSEGQAGEKVEELVLTWQGLPYTASDTGTGVP</sequence>